<dbReference type="Proteomes" id="UP000758611">
    <property type="component" value="Unassembled WGS sequence"/>
</dbReference>
<dbReference type="SUPFAM" id="SSF56784">
    <property type="entry name" value="HAD-like"/>
    <property type="match status" value="1"/>
</dbReference>
<gene>
    <name evidence="1" type="ORF">HXM94_06165</name>
    <name evidence="3" type="ORF">NM222_07345</name>
    <name evidence="2" type="ORF">NND69_07810</name>
</gene>
<evidence type="ECO:0000313" key="2">
    <source>
        <dbReference type="EMBL" id="MCZ7408253.1"/>
    </source>
</evidence>
<dbReference type="PRINTS" id="PR00413">
    <property type="entry name" value="HADHALOGNASE"/>
</dbReference>
<dbReference type="Proteomes" id="UP001210690">
    <property type="component" value="Chromosome"/>
</dbReference>
<dbReference type="InterPro" id="IPR036412">
    <property type="entry name" value="HAD-like_sf"/>
</dbReference>
<dbReference type="InterPro" id="IPR006439">
    <property type="entry name" value="HAD-SF_hydro_IA"/>
</dbReference>
<evidence type="ECO:0000313" key="4">
    <source>
        <dbReference type="Proteomes" id="UP001141458"/>
    </source>
</evidence>
<proteinExistence type="predicted"/>
<dbReference type="NCBIfam" id="TIGR01509">
    <property type="entry name" value="HAD-SF-IA-v3"/>
    <property type="match status" value="1"/>
</dbReference>
<dbReference type="EMBL" id="JABZRE010000024">
    <property type="protein sequence ID" value="MBF1307344.1"/>
    <property type="molecule type" value="Genomic_DNA"/>
</dbReference>
<dbReference type="PANTHER" id="PTHR43434">
    <property type="entry name" value="PHOSPHOGLYCOLATE PHOSPHATASE"/>
    <property type="match status" value="1"/>
</dbReference>
<dbReference type="InterPro" id="IPR041492">
    <property type="entry name" value="HAD_2"/>
</dbReference>
<dbReference type="SFLD" id="SFLDS00003">
    <property type="entry name" value="Haloacid_Dehalogenase"/>
    <property type="match status" value="1"/>
</dbReference>
<dbReference type="RefSeq" id="WP_118058377.1">
    <property type="nucleotide sequence ID" value="NZ_BHYQ01000001.1"/>
</dbReference>
<dbReference type="SFLD" id="SFLDG01129">
    <property type="entry name" value="C1.5:_HAD__Beta-PGM__Phosphata"/>
    <property type="match status" value="1"/>
</dbReference>
<protein>
    <submittedName>
        <fullName evidence="2">HAD family phosphatase</fullName>
    </submittedName>
</protein>
<dbReference type="Proteomes" id="UP001141458">
    <property type="component" value="Unassembled WGS sequence"/>
</dbReference>
<evidence type="ECO:0000313" key="1">
    <source>
        <dbReference type="EMBL" id="MBF1307344.1"/>
    </source>
</evidence>
<dbReference type="OrthoDB" id="9797743at2"/>
<sequence length="216" mass="25161">MKCIMFDMDGTLIDSIGGWFGSCSYFLKEMNLEETDELKEMFKGKKLYARGIAIGKYYNLDLTPDEIYAKNLKYVKEGYDEIYGAKDNVMNALDYLKEKGYKISLNTATNIGLCKNCLERTGLMKYFDYIQTCDDCGYLKDDERYYDWAIKKHNEDVDDIIFFDDTEAPLKTARKRGIKTVLVYEPLTNGEYFETTTDFDYKMDTISVENLKRIGL</sequence>
<dbReference type="Gene3D" id="3.40.50.1000">
    <property type="entry name" value="HAD superfamily/HAD-like"/>
    <property type="match status" value="1"/>
</dbReference>
<dbReference type="AlphaFoldDB" id="A0A3B7DCW7"/>
<dbReference type="EMBL" id="JANDZV010000009">
    <property type="protein sequence ID" value="MCZ7408253.1"/>
    <property type="molecule type" value="Genomic_DNA"/>
</dbReference>
<name>A0A3B7DCW7_9FIRM</name>
<dbReference type="InterPro" id="IPR023214">
    <property type="entry name" value="HAD_sf"/>
</dbReference>
<dbReference type="GO" id="GO:0008967">
    <property type="term" value="F:phosphoglycolate phosphatase activity"/>
    <property type="evidence" value="ECO:0007669"/>
    <property type="project" value="TreeGrafter"/>
</dbReference>
<dbReference type="GO" id="GO:0006281">
    <property type="term" value="P:DNA repair"/>
    <property type="evidence" value="ECO:0007669"/>
    <property type="project" value="TreeGrafter"/>
</dbReference>
<dbReference type="GO" id="GO:0005829">
    <property type="term" value="C:cytosol"/>
    <property type="evidence" value="ECO:0007669"/>
    <property type="project" value="TreeGrafter"/>
</dbReference>
<dbReference type="InterPro" id="IPR023198">
    <property type="entry name" value="PGP-like_dom2"/>
</dbReference>
<evidence type="ECO:0000313" key="3">
    <source>
        <dbReference type="EMBL" id="WBB30759.1"/>
    </source>
</evidence>
<reference evidence="2" key="2">
    <citation type="submission" date="2022-07" db="EMBL/GenBank/DDBJ databases">
        <title>Parvimonas micra travels from the subgingival sulcus of the human oral cavity to the colorectal adenocarcinoma.</title>
        <authorList>
            <person name="Conde-Perez K."/>
            <person name="Buetas E."/>
            <person name="Aja-Macaya P."/>
            <person name="Martin-De Arribas E."/>
            <person name="Iglesias-Corras I."/>
            <person name="Trigo-Tasende N."/>
            <person name="Nasser-Ali M."/>
            <person name="Estevez L.S."/>
            <person name="Rumbo-Feal S."/>
            <person name="Otero-Alen B."/>
            <person name="Noguera J.F."/>
            <person name="Concha A."/>
            <person name="Pardinas-Lopez S."/>
            <person name="Carda-Dieguez M."/>
            <person name="Gomez-Randulfe I."/>
            <person name="Martinez-Lago N."/>
            <person name="Ladra S."/>
            <person name="Aparicio L.A."/>
            <person name="Bou G."/>
            <person name="Mira A."/>
            <person name="Vallejo J.A."/>
            <person name="Poza M."/>
        </authorList>
    </citation>
    <scope>NUCLEOTIDE SEQUENCE</scope>
    <source>
        <strain evidence="3">PM102KC-G-1</strain>
        <strain evidence="2">PM79KC-AC-4</strain>
    </source>
</reference>
<accession>A0A3B7DCW7</accession>
<dbReference type="Pfam" id="PF13419">
    <property type="entry name" value="HAD_2"/>
    <property type="match status" value="1"/>
</dbReference>
<dbReference type="GeneID" id="93384685"/>
<dbReference type="Gene3D" id="1.10.150.240">
    <property type="entry name" value="Putative phosphatase, domain 2"/>
    <property type="match status" value="1"/>
</dbReference>
<dbReference type="InterPro" id="IPR050155">
    <property type="entry name" value="HAD-like_hydrolase_sf"/>
</dbReference>
<reference evidence="1" key="1">
    <citation type="submission" date="2020-04" db="EMBL/GenBank/DDBJ databases">
        <title>Deep metagenomics examines the oral microbiome during advanced dental caries in children, revealing novel taxa and co-occurrences with host molecules.</title>
        <authorList>
            <person name="Baker J.L."/>
            <person name="Morton J.T."/>
            <person name="Dinis M."/>
            <person name="Alvarez R."/>
            <person name="Tran N.C."/>
            <person name="Knight R."/>
            <person name="Edlund A."/>
        </authorList>
    </citation>
    <scope>NUCLEOTIDE SEQUENCE</scope>
    <source>
        <strain evidence="1">JCVI_23_bin.11</strain>
    </source>
</reference>
<organism evidence="2 4">
    <name type="scientific">Parvimonas micra</name>
    <dbReference type="NCBI Taxonomy" id="33033"/>
    <lineage>
        <taxon>Bacteria</taxon>
        <taxon>Bacillati</taxon>
        <taxon>Bacillota</taxon>
        <taxon>Tissierellia</taxon>
        <taxon>Tissierellales</taxon>
        <taxon>Peptoniphilaceae</taxon>
        <taxon>Parvimonas</taxon>
    </lineage>
</organism>
<dbReference type="EMBL" id="CP101412">
    <property type="protein sequence ID" value="WBB30759.1"/>
    <property type="molecule type" value="Genomic_DNA"/>
</dbReference>
<dbReference type="PANTHER" id="PTHR43434:SF1">
    <property type="entry name" value="PHOSPHOGLYCOLATE PHOSPHATASE"/>
    <property type="match status" value="1"/>
</dbReference>